<protein>
    <submittedName>
        <fullName evidence="2">Uncharacterized protein</fullName>
    </submittedName>
</protein>
<dbReference type="Proteomes" id="UP000283509">
    <property type="component" value="Unassembled WGS sequence"/>
</dbReference>
<dbReference type="SUPFAM" id="SSF51366">
    <property type="entry name" value="Ribulose-phoshate binding barrel"/>
    <property type="match status" value="1"/>
</dbReference>
<evidence type="ECO:0000313" key="3">
    <source>
        <dbReference type="Proteomes" id="UP000283509"/>
    </source>
</evidence>
<dbReference type="EMBL" id="QCYY01000962">
    <property type="protein sequence ID" value="ROT81513.1"/>
    <property type="molecule type" value="Genomic_DNA"/>
</dbReference>
<dbReference type="PANTHER" id="PTHR21381:SF3">
    <property type="entry name" value="SGC REGION PROTEIN SGCQ-RELATED"/>
    <property type="match status" value="1"/>
</dbReference>
<accession>A0A3R7MFW7</accession>
<dbReference type="PANTHER" id="PTHR21381">
    <property type="entry name" value="ZGC:162297"/>
    <property type="match status" value="1"/>
</dbReference>
<dbReference type="Pfam" id="PF03437">
    <property type="entry name" value="BtpA"/>
    <property type="match status" value="1"/>
</dbReference>
<keyword evidence="3" id="KW-1185">Reference proteome</keyword>
<reference evidence="2 3" key="2">
    <citation type="submission" date="2019-01" db="EMBL/GenBank/DDBJ databases">
        <title>The decoding of complex shrimp genome reveals the adaptation for benthos swimmer, frequently molting mechanism and breeding impact on genome.</title>
        <authorList>
            <person name="Sun Y."/>
            <person name="Gao Y."/>
            <person name="Yu Y."/>
        </authorList>
    </citation>
    <scope>NUCLEOTIDE SEQUENCE [LARGE SCALE GENOMIC DNA]</scope>
    <source>
        <tissue evidence="2">Muscle</tissue>
    </source>
</reference>
<dbReference type="OrthoDB" id="10045006at2759"/>
<dbReference type="STRING" id="6689.A0A3R7MFW7"/>
<dbReference type="InterPro" id="IPR005137">
    <property type="entry name" value="BtpA"/>
</dbReference>
<evidence type="ECO:0000313" key="2">
    <source>
        <dbReference type="EMBL" id="ROT81513.1"/>
    </source>
</evidence>
<reference evidence="2 3" key="1">
    <citation type="submission" date="2018-04" db="EMBL/GenBank/DDBJ databases">
        <authorList>
            <person name="Zhang X."/>
            <person name="Yuan J."/>
            <person name="Li F."/>
            <person name="Xiang J."/>
        </authorList>
    </citation>
    <scope>NUCLEOTIDE SEQUENCE [LARGE SCALE GENOMIC DNA]</scope>
    <source>
        <tissue evidence="2">Muscle</tissue>
    </source>
</reference>
<dbReference type="InterPro" id="IPR011060">
    <property type="entry name" value="RibuloseP-bd_barrel"/>
</dbReference>
<comment type="similarity">
    <text evidence="1">Belongs to the BtpA family.</text>
</comment>
<sequence length="205" mass="21841">MALSRFKDLFQCSRAAVIGMIHVKALPGTPLNRHGINELVEMARQEAFAYKEAGVDGVLVENMFDIPYLMGASLGPEVVATMTRVCQEVRSIIPKRIPCGIQILAGGNKEALAVGKACGLQFIRAECFVFSHVADEGLMNACAGPLLRYRRSIGAEDVLVFTDIKKKHSAHSITSDVGIADTAEAAKFFLADGVILTGSATGTGS</sequence>
<name>A0A3R7MFW7_PENVA</name>
<gene>
    <name evidence="2" type="ORF">C7M84_025317</name>
</gene>
<comment type="caution">
    <text evidence="2">The sequence shown here is derived from an EMBL/GenBank/DDBJ whole genome shotgun (WGS) entry which is preliminary data.</text>
</comment>
<evidence type="ECO:0000256" key="1">
    <source>
        <dbReference type="ARBA" id="ARBA00006007"/>
    </source>
</evidence>
<organism evidence="2 3">
    <name type="scientific">Penaeus vannamei</name>
    <name type="common">Whiteleg shrimp</name>
    <name type="synonym">Litopenaeus vannamei</name>
    <dbReference type="NCBI Taxonomy" id="6689"/>
    <lineage>
        <taxon>Eukaryota</taxon>
        <taxon>Metazoa</taxon>
        <taxon>Ecdysozoa</taxon>
        <taxon>Arthropoda</taxon>
        <taxon>Crustacea</taxon>
        <taxon>Multicrustacea</taxon>
        <taxon>Malacostraca</taxon>
        <taxon>Eumalacostraca</taxon>
        <taxon>Eucarida</taxon>
        <taxon>Decapoda</taxon>
        <taxon>Dendrobranchiata</taxon>
        <taxon>Penaeoidea</taxon>
        <taxon>Penaeidae</taxon>
        <taxon>Penaeus</taxon>
    </lineage>
</organism>
<dbReference type="AlphaFoldDB" id="A0A3R7MFW7"/>
<proteinExistence type="inferred from homology"/>